<name>A0ACC2I212_9PLEO</name>
<gene>
    <name evidence="1" type="ORF">OPT61_g7654</name>
</gene>
<evidence type="ECO:0000313" key="1">
    <source>
        <dbReference type="EMBL" id="KAJ8109175.1"/>
    </source>
</evidence>
<evidence type="ECO:0000313" key="2">
    <source>
        <dbReference type="Proteomes" id="UP001153331"/>
    </source>
</evidence>
<sequence length="1196" mass="135127">MTTADSNRRPSVMAHALDGLSNTPRIEREGLWTPEGSSDMDVDEATQLRASTKQDAAINRSGNTTAIPSDGSEDGSYNDKGDENRSKKKRKSIHVLIDDSGKKIQHSLTAEDFREIVRSGMQKEVERLSGKPKARLRDLVLTRQFTTFDRQNPSASQSPFHGFFTLFWIAMALLLTRIAAWNYKEEGSIFGRAEILHLMVDRDLFVLLATDASMCVATSFVFFLHKVIAAGYLSWSGSGWIIQSVWQTFFTVFVIFWTFWREWPWTHTVFVVLHVFVLLMKQHAYSFYNGYLSRVYRRRDLLEQKLQQLDDLNTHQTPSPISPSTETLAASGIDDPDMGGLTHRRSRGPKYSTDFSTEESQIASIGHAIEDGEPLDDEQIQAFHRVLTTEITILNEELRGKCTTTNNAYPNNLTMLNFVEWTCLPTLVYDLEYPRQERINWWYVAEKTAATLGVIWVMIVVSQAYIYPVVIETTRQKEAGMSLDERWKEFPWVVSDMLFPMLLEQLLSWYVIWECLLNVLAEVTRFADRGFYGDWWNSRDRPRGTHVLPLPQGQRVPLHVSADAVASCCVYEDEVDEREAHSVPDCLILCLGEYWARQQDIYVVEEAGSSFWYLARVAALEASLDNLSYDNQGPMSTCASGDERLLGVETQLCTAVNNAIRARNPLELADIVLLEPPFPPIYQELVQSLQNNYPQNADNSESRLDQLVRRVVTETSEYEDEQGKPVQGWNAMVTFLVGWMTFLRDMDLENLLHTYQGLKDLQEQANSALTHPIKGVLILPTIVKYARVFSRVALGLDKHPELIQHLLTSTDEGSRESLSEKAANVVRVAFTQCLNDRVGTQDKKRGIYKMANICLKILFQADKPESCETIFRNITNSSPPLQMYPRPEQVTYLYYLGRYHFANTNFYGAQLVLDHAYDLSSKSPEYNKQRRLILIYLIASNLIIGRLPTQHIYMLPEAQGLRDIFDPIAKAIKSGNLERFRRITNPDLSGSTASWLMKFRIFYQIGNYCEVLVWRSLFRAIYRKTGREGGQEGGMNTSKAAVLDLNAVQSAISYLEARARIKNPAFAEQGAIPGHRNFGHIFQDHASVSRSSYVDPDFAGLEGVEPYNHEVDAAEAECICAALITQGFVAGYIDHASGRLAISGARRPGGAALNGFPAPFLVVKSKNSNVLGWKREGGGSTQGQVIRMSGAKGVGE</sequence>
<accession>A0ACC2I212</accession>
<reference evidence="1" key="1">
    <citation type="submission" date="2022-11" db="EMBL/GenBank/DDBJ databases">
        <title>Genome Sequence of Boeremia exigua.</title>
        <authorList>
            <person name="Buettner E."/>
        </authorList>
    </citation>
    <scope>NUCLEOTIDE SEQUENCE</scope>
    <source>
        <strain evidence="1">CU02</strain>
    </source>
</reference>
<dbReference type="Proteomes" id="UP001153331">
    <property type="component" value="Unassembled WGS sequence"/>
</dbReference>
<protein>
    <submittedName>
        <fullName evidence="1">Uncharacterized protein</fullName>
    </submittedName>
</protein>
<dbReference type="EMBL" id="JAPHNI010000646">
    <property type="protein sequence ID" value="KAJ8109175.1"/>
    <property type="molecule type" value="Genomic_DNA"/>
</dbReference>
<proteinExistence type="predicted"/>
<comment type="caution">
    <text evidence="1">The sequence shown here is derived from an EMBL/GenBank/DDBJ whole genome shotgun (WGS) entry which is preliminary data.</text>
</comment>
<organism evidence="1 2">
    <name type="scientific">Boeremia exigua</name>
    <dbReference type="NCBI Taxonomy" id="749465"/>
    <lineage>
        <taxon>Eukaryota</taxon>
        <taxon>Fungi</taxon>
        <taxon>Dikarya</taxon>
        <taxon>Ascomycota</taxon>
        <taxon>Pezizomycotina</taxon>
        <taxon>Dothideomycetes</taxon>
        <taxon>Pleosporomycetidae</taxon>
        <taxon>Pleosporales</taxon>
        <taxon>Pleosporineae</taxon>
        <taxon>Didymellaceae</taxon>
        <taxon>Boeremia</taxon>
    </lineage>
</organism>
<keyword evidence="2" id="KW-1185">Reference proteome</keyword>